<evidence type="ECO:0000256" key="3">
    <source>
        <dbReference type="ARBA" id="ARBA00023066"/>
    </source>
</evidence>
<accession>A0ABY4W056</accession>
<feature type="binding site" evidence="5">
    <location>
        <position position="85"/>
    </location>
    <ligand>
        <name>spermidine</name>
        <dbReference type="ChEBI" id="CHEBI:57834"/>
    </ligand>
</feature>
<dbReference type="InterPro" id="IPR037163">
    <property type="entry name" value="Spermidine_synt_N_sf"/>
</dbReference>
<dbReference type="Pfam" id="PF01564">
    <property type="entry name" value="Spermine_synth"/>
    <property type="match status" value="1"/>
</dbReference>
<protein>
    <recommendedName>
        <fullName evidence="5">Polyamine aminopropyltransferase</fullName>
    </recommendedName>
    <alternativeName>
        <fullName evidence="5">Putrescine aminopropyltransferase</fullName>
        <shortName evidence="5">PAPT</shortName>
    </alternativeName>
    <alternativeName>
        <fullName evidence="5">Spermidine synthase</fullName>
        <shortName evidence="5">SPDS</shortName>
        <shortName evidence="5">SPDSY</shortName>
        <ecNumber evidence="5">2.5.1.16</ecNumber>
    </alternativeName>
</protein>
<feature type="binding site" evidence="5">
    <location>
        <begin position="154"/>
        <end position="157"/>
    </location>
    <ligand>
        <name>spermidine</name>
        <dbReference type="ChEBI" id="CHEBI:57834"/>
    </ligand>
</feature>
<dbReference type="PANTHER" id="PTHR11558:SF11">
    <property type="entry name" value="SPERMIDINE SYNTHASE"/>
    <property type="match status" value="1"/>
</dbReference>
<keyword evidence="3 5" id="KW-0745">Spermidine biosynthesis</keyword>
<comment type="subunit">
    <text evidence="5">Homodimer or homotetramer.</text>
</comment>
<evidence type="ECO:0000256" key="5">
    <source>
        <dbReference type="HAMAP-Rule" id="MF_00198"/>
    </source>
</evidence>
<dbReference type="PANTHER" id="PTHR11558">
    <property type="entry name" value="SPERMIDINE/SPERMINE SYNTHASE"/>
    <property type="match status" value="1"/>
</dbReference>
<evidence type="ECO:0000256" key="6">
    <source>
        <dbReference type="PROSITE-ProRule" id="PRU00354"/>
    </source>
</evidence>
<dbReference type="CDD" id="cd02440">
    <property type="entry name" value="AdoMet_MTases"/>
    <property type="match status" value="1"/>
</dbReference>
<feature type="domain" description="PABS" evidence="7">
    <location>
        <begin position="1"/>
        <end position="234"/>
    </location>
</feature>
<feature type="binding site" evidence="5">
    <location>
        <position position="30"/>
    </location>
    <ligand>
        <name>S-methyl-5'-thioadenosine</name>
        <dbReference type="ChEBI" id="CHEBI:17509"/>
    </ligand>
</feature>
<keyword evidence="2 5" id="KW-0808">Transferase</keyword>
<evidence type="ECO:0000256" key="1">
    <source>
        <dbReference type="ARBA" id="ARBA00007867"/>
    </source>
</evidence>
<dbReference type="Proteomes" id="UP001056291">
    <property type="component" value="Chromosome"/>
</dbReference>
<feature type="binding site" evidence="5">
    <location>
        <position position="61"/>
    </location>
    <ligand>
        <name>spermidine</name>
        <dbReference type="ChEBI" id="CHEBI:57834"/>
    </ligand>
</feature>
<dbReference type="PROSITE" id="PS51006">
    <property type="entry name" value="PABS_2"/>
    <property type="match status" value="1"/>
</dbReference>
<feature type="binding site" evidence="5">
    <location>
        <position position="161"/>
    </location>
    <ligand>
        <name>S-methyl-5'-thioadenosine</name>
        <dbReference type="ChEBI" id="CHEBI:17509"/>
    </ligand>
</feature>
<dbReference type="InterPro" id="IPR029063">
    <property type="entry name" value="SAM-dependent_MTases_sf"/>
</dbReference>
<organism evidence="8 9">
    <name type="scientific">Sneathiella marina</name>
    <dbReference type="NCBI Taxonomy" id="2950108"/>
    <lineage>
        <taxon>Bacteria</taxon>
        <taxon>Pseudomonadati</taxon>
        <taxon>Pseudomonadota</taxon>
        <taxon>Alphaproteobacteria</taxon>
        <taxon>Sneathiellales</taxon>
        <taxon>Sneathiellaceae</taxon>
        <taxon>Sneathiella</taxon>
    </lineage>
</organism>
<sequence length="284" mass="31501">MELFDEGLHSGVNLALNVEKILYREKTDLQDLMIFENSQFGRVMSLDGAVQTTEKDEFIYHEMFVHVPVFAHGNVRNALIIGGGDGGAARQLMKHDGIEVTLVDIDRTVIELSQKFMPSISGGAFEDPRLDIVIADGCQYVKNTAEKWDVIIVDSTDPHGPGEVLYTEEFYADCKACLSDGGIIVTQNGVPFVQETELRSSYDRLKSLFSDVSFYLAAIPSYVGGSMAFGWATNDTTLRKSPLLGLTNRYVEAGIDTDYYTPEVHQAAFSLPLHIQRMLTKDIA</sequence>
<dbReference type="NCBIfam" id="TIGR00417">
    <property type="entry name" value="speE"/>
    <property type="match status" value="1"/>
</dbReference>
<comment type="function">
    <text evidence="5">Catalyzes the irreversible transfer of a propylamine group from the amino donor S-adenosylmethioninamine (decarboxy-AdoMet) to putrescine (1,4-diaminobutane) to yield spermidine.</text>
</comment>
<keyword evidence="4 5" id="KW-0620">Polyamine biosynthesis</keyword>
<evidence type="ECO:0000256" key="4">
    <source>
        <dbReference type="ARBA" id="ARBA00023115"/>
    </source>
</evidence>
<comment type="catalytic activity">
    <reaction evidence="5">
        <text>S-adenosyl 3-(methylsulfanyl)propylamine + putrescine = S-methyl-5'-thioadenosine + spermidine + H(+)</text>
        <dbReference type="Rhea" id="RHEA:12721"/>
        <dbReference type="ChEBI" id="CHEBI:15378"/>
        <dbReference type="ChEBI" id="CHEBI:17509"/>
        <dbReference type="ChEBI" id="CHEBI:57443"/>
        <dbReference type="ChEBI" id="CHEBI:57834"/>
        <dbReference type="ChEBI" id="CHEBI:326268"/>
        <dbReference type="EC" id="2.5.1.16"/>
    </reaction>
</comment>
<dbReference type="Pfam" id="PF17284">
    <property type="entry name" value="Spermine_synt_N"/>
    <property type="match status" value="1"/>
</dbReference>
<dbReference type="SUPFAM" id="SSF53335">
    <property type="entry name" value="S-adenosyl-L-methionine-dependent methyltransferases"/>
    <property type="match status" value="1"/>
</dbReference>
<feature type="binding site" evidence="5">
    <location>
        <position position="104"/>
    </location>
    <ligand>
        <name>S-methyl-5'-thioadenosine</name>
        <dbReference type="ChEBI" id="CHEBI:17509"/>
    </ligand>
</feature>
<comment type="similarity">
    <text evidence="1 5">Belongs to the spermidine/spermine synthase family.</text>
</comment>
<name>A0ABY4W056_9PROT</name>
<dbReference type="InterPro" id="IPR001045">
    <property type="entry name" value="Spermi_synthase"/>
</dbReference>
<dbReference type="GO" id="GO:0004766">
    <property type="term" value="F:spermidine synthase activity"/>
    <property type="evidence" value="ECO:0007669"/>
    <property type="project" value="UniProtKB-EC"/>
</dbReference>
<keyword evidence="9" id="KW-1185">Reference proteome</keyword>
<dbReference type="Gene3D" id="3.40.50.150">
    <property type="entry name" value="Vaccinia Virus protein VP39"/>
    <property type="match status" value="1"/>
</dbReference>
<evidence type="ECO:0000313" key="9">
    <source>
        <dbReference type="Proteomes" id="UP001056291"/>
    </source>
</evidence>
<feature type="active site" description="Proton acceptor" evidence="5 6">
    <location>
        <position position="154"/>
    </location>
</feature>
<dbReference type="NCBIfam" id="NF002010">
    <property type="entry name" value="PRK00811.1"/>
    <property type="match status" value="1"/>
</dbReference>
<evidence type="ECO:0000256" key="2">
    <source>
        <dbReference type="ARBA" id="ARBA00022679"/>
    </source>
</evidence>
<dbReference type="InterPro" id="IPR035246">
    <property type="entry name" value="Spermidine_synt_N"/>
</dbReference>
<evidence type="ECO:0000259" key="7">
    <source>
        <dbReference type="PROSITE" id="PS51006"/>
    </source>
</evidence>
<dbReference type="EC" id="2.5.1.16" evidence="5"/>
<dbReference type="InterPro" id="IPR030374">
    <property type="entry name" value="PABS"/>
</dbReference>
<dbReference type="RefSeq" id="WP_251933349.1">
    <property type="nucleotide sequence ID" value="NZ_CP098747.1"/>
</dbReference>
<gene>
    <name evidence="5 8" type="primary">speE</name>
    <name evidence="8" type="ORF">NBZ79_14980</name>
</gene>
<proteinExistence type="inferred from homology"/>
<evidence type="ECO:0000313" key="8">
    <source>
        <dbReference type="EMBL" id="USG60468.1"/>
    </source>
</evidence>
<reference evidence="8" key="1">
    <citation type="submission" date="2022-06" db="EMBL/GenBank/DDBJ databases">
        <title>Sneathiella actinostolidae sp. nov., isolated from a sea anemonein the Western Pacific Ocean.</title>
        <authorList>
            <person name="Wei M.J."/>
        </authorList>
    </citation>
    <scope>NUCLEOTIDE SEQUENCE</scope>
    <source>
        <strain evidence="8">PHK-P5</strain>
    </source>
</reference>
<feature type="binding site" evidence="5">
    <location>
        <begin position="136"/>
        <end position="137"/>
    </location>
    <ligand>
        <name>S-methyl-5'-thioadenosine</name>
        <dbReference type="ChEBI" id="CHEBI:17509"/>
    </ligand>
</feature>
<comment type="pathway">
    <text evidence="5">Amine and polyamine biosynthesis; spermidine biosynthesis; spermidine from putrescine: step 1/1.</text>
</comment>
<dbReference type="HAMAP" id="MF_00198">
    <property type="entry name" value="Spermidine_synth"/>
    <property type="match status" value="1"/>
</dbReference>
<dbReference type="EMBL" id="CP098747">
    <property type="protein sequence ID" value="USG60468.1"/>
    <property type="molecule type" value="Genomic_DNA"/>
</dbReference>
<dbReference type="Gene3D" id="2.30.140.10">
    <property type="entry name" value="Spermidine synthase, tetramerisation domain"/>
    <property type="match status" value="1"/>
</dbReference>